<comment type="caution">
    <text evidence="1">The sequence shown here is derived from an EMBL/GenBank/DDBJ whole genome shotgun (WGS) entry which is preliminary data.</text>
</comment>
<proteinExistence type="predicted"/>
<reference evidence="1" key="1">
    <citation type="journal article" date="2013" name="Environ. Microbiol.">
        <title>Microbiota from the distal guts of lean and obese adolescents exhibit partial functional redundancy besides clear differences in community structure.</title>
        <authorList>
            <person name="Ferrer M."/>
            <person name="Ruiz A."/>
            <person name="Lanza F."/>
            <person name="Haange S.B."/>
            <person name="Oberbach A."/>
            <person name="Till H."/>
            <person name="Bargiela R."/>
            <person name="Campoy C."/>
            <person name="Segura M.T."/>
            <person name="Richter M."/>
            <person name="von Bergen M."/>
            <person name="Seifert J."/>
            <person name="Suarez A."/>
        </authorList>
    </citation>
    <scope>NUCLEOTIDE SEQUENCE</scope>
</reference>
<accession>K1T342</accession>
<gene>
    <name evidence="1" type="ORF">OBE_08925</name>
</gene>
<name>K1T342_9ZZZZ</name>
<dbReference type="EMBL" id="AJWZ01006172">
    <property type="protein sequence ID" value="EKC60535.1"/>
    <property type="molecule type" value="Genomic_DNA"/>
</dbReference>
<organism evidence="1">
    <name type="scientific">human gut metagenome</name>
    <dbReference type="NCBI Taxonomy" id="408170"/>
    <lineage>
        <taxon>unclassified sequences</taxon>
        <taxon>metagenomes</taxon>
        <taxon>organismal metagenomes</taxon>
    </lineage>
</organism>
<protein>
    <submittedName>
        <fullName evidence="1">Uncharacterized protein</fullName>
    </submittedName>
</protein>
<dbReference type="AlphaFoldDB" id="K1T342"/>
<sequence length="153" mass="17256">MLSISLLLAVGSAAASPREDFFPDGEGERREYAVALGFGEARLSGVCVVKCMEGAVVGSLLNEFGIRAFDFRYDPKRGRVRLSNLTAFLDRWYIRRTLRRDLALLLQCGAVSGERVVRGRSIRLCEDGSLELNHMRRALSYRFTPLDPNRDER</sequence>
<evidence type="ECO:0000313" key="1">
    <source>
        <dbReference type="EMBL" id="EKC60535.1"/>
    </source>
</evidence>